<protein>
    <submittedName>
        <fullName evidence="1">Uncharacterized protein</fullName>
    </submittedName>
</protein>
<feature type="non-terminal residue" evidence="1">
    <location>
        <position position="34"/>
    </location>
</feature>
<reference evidence="1" key="1">
    <citation type="journal article" date="2015" name="Nature">
        <title>Complex archaea that bridge the gap between prokaryotes and eukaryotes.</title>
        <authorList>
            <person name="Spang A."/>
            <person name="Saw J.H."/>
            <person name="Jorgensen S.L."/>
            <person name="Zaremba-Niedzwiedzka K."/>
            <person name="Martijn J."/>
            <person name="Lind A.E."/>
            <person name="van Eijk R."/>
            <person name="Schleper C."/>
            <person name="Guy L."/>
            <person name="Ettema T.J."/>
        </authorList>
    </citation>
    <scope>NUCLEOTIDE SEQUENCE</scope>
</reference>
<accession>A0A0F9D6Q1</accession>
<dbReference type="AlphaFoldDB" id="A0A0F9D6Q1"/>
<proteinExistence type="predicted"/>
<evidence type="ECO:0000313" key="1">
    <source>
        <dbReference type="EMBL" id="KKL13481.1"/>
    </source>
</evidence>
<dbReference type="EMBL" id="LAZR01040841">
    <property type="protein sequence ID" value="KKL13481.1"/>
    <property type="molecule type" value="Genomic_DNA"/>
</dbReference>
<gene>
    <name evidence="1" type="ORF">LCGC14_2525390</name>
</gene>
<comment type="caution">
    <text evidence="1">The sequence shown here is derived from an EMBL/GenBank/DDBJ whole genome shotgun (WGS) entry which is preliminary data.</text>
</comment>
<sequence>MNSCTCHDWKAAGELFQEAIGMIHIDYCPWCRSE</sequence>
<organism evidence="1">
    <name type="scientific">marine sediment metagenome</name>
    <dbReference type="NCBI Taxonomy" id="412755"/>
    <lineage>
        <taxon>unclassified sequences</taxon>
        <taxon>metagenomes</taxon>
        <taxon>ecological metagenomes</taxon>
    </lineage>
</organism>
<name>A0A0F9D6Q1_9ZZZZ</name>